<evidence type="ECO:0000313" key="13">
    <source>
        <dbReference type="Proteomes" id="UP000320461"/>
    </source>
</evidence>
<dbReference type="GO" id="GO:0006508">
    <property type="term" value="P:proteolysis"/>
    <property type="evidence" value="ECO:0007669"/>
    <property type="project" value="UniProtKB-KW"/>
</dbReference>
<keyword evidence="4 6" id="KW-0720">Serine protease</keyword>
<dbReference type="InterPro" id="IPR015500">
    <property type="entry name" value="Peptidase_S8_subtilisin-rel"/>
</dbReference>
<evidence type="ECO:0000256" key="1">
    <source>
        <dbReference type="ARBA" id="ARBA00011073"/>
    </source>
</evidence>
<evidence type="ECO:0000256" key="3">
    <source>
        <dbReference type="ARBA" id="ARBA00022801"/>
    </source>
</evidence>
<comment type="caution">
    <text evidence="12">The sequence shown here is derived from an EMBL/GenBank/DDBJ whole genome shotgun (WGS) entry which is preliminary data.</text>
</comment>
<feature type="domain" description="Bacterial Ig-like" evidence="11">
    <location>
        <begin position="1111"/>
        <end position="1189"/>
    </location>
</feature>
<feature type="chain" id="PRO_5021293249" evidence="9">
    <location>
        <begin position="29"/>
        <end position="1304"/>
    </location>
</feature>
<sequence>MSRRSVLASTTALAVALSTALLGSSATAAPPGPPTPSDHGIDPALSRVTLDEARKAAGIVGAKGRITALVELDTAAGVEVAAQGADAVQDAAAQTEAVAQDVVPAELTAKNVASAAPKRLGTLTNLIAGTLVSGDAAKIRALASSDKVTAIRLVVPKRPTNANTVTFTRALQAWHDTGQTGEGVSVGVIDTGLDYTHADFGGAGTVEAYEAAYGEDGTQPIPAGSYDPAKFAGGYDFAGPLYDASLDEPGSTDVPTPDENPIDSLSTSPNSGHGTHVAGTAAGYGVDSTGSTFDGDYSTLTDVSDWQIGPGAAPRAQLWSFKVFGDIGGSTDLTGLALDRAADPNGDGDLSDHVDVLNLSLGSDGTPADDPDNALIDALTKLGVVVAISSGNAGDITDIGGSPGNAASAITVANSVGAPVLDAVKVTAASDASLVGKLFAAQNSVAYSGPDVTAPVAYVAADFDGCTAFTAAQAALVAGKIAYLWWNDDDSARLCGSAVRFNNATAAGAVGVVLPTEQAVFAAGIAGNATIPGAQLTKQSTDALLPEIEAGTLSLTIGPGLAQSSSQEGAGDLLNDGSSRGVHGSLGIAKVDVAAPGTGILSAASGGGTAGQLLSGTSMAAPHVAGIAALVRAAHPRWSATDVKAAVVNTATHDVTTEPGGTGLAYGPERVGAGRVDALQAVQTNVLAYNAKNPALTSVAFGVVDVGPKTVVRTAKVTVRNTGRTLASYDASFVAASTAGGASITVHPTRVNVPPGRSTTLTVTLKADPATLERDIDPTSASVQSGLPREYVAGLTGRVVLDSRTAASDLRVPVQAAPRLVSHLKAKDVTFSGTSTTAGLALTGKGVSSGGWQSLTTPLILGTTSPQLEEDPTLTTSASALASGDIRYVGWSSTAPYVEALGADPQEYGLLNIGVATQGDWASLGQAVIPVIDTDVDGDGTYDLESYVWKLDPSIDLTVVSTFDLHAPASNPAVDIEPINNELGDVDTGVFDNNVLVAPISLGAVGIEPGATPTVTVWTYSPYGKDDVVDEAEPFTVDPYAPPFWFENDRDSLISTNGAGGVTIPVHRSASAASAELLVFQHHNVAGKRVQVVKATLPTATTTTLSVVGGTSYGEKALLKASLTPPSAKGTVAFRDGTHLIAVADVRRGAATASVQLGLGAHSITASFVPARGSTFLPSVSAAVPVTVAKSATTTKVTVTGASVRSGASGTTSGGGKPYPGGAGASQAVVTVTGATAAPFGTVTLTEGTKVIGTGTLKVQRLTGTVSIALPRDLAPGPHTLTASYAGSKSTEASQGSVTFTVRR</sequence>
<dbReference type="SUPFAM" id="SSF52743">
    <property type="entry name" value="Subtilisin-like"/>
    <property type="match status" value="1"/>
</dbReference>
<dbReference type="Gene3D" id="3.40.50.200">
    <property type="entry name" value="Peptidase S8/S53 domain"/>
    <property type="match status" value="2"/>
</dbReference>
<evidence type="ECO:0000256" key="2">
    <source>
        <dbReference type="ARBA" id="ARBA00022670"/>
    </source>
</evidence>
<keyword evidence="13" id="KW-1185">Reference proteome</keyword>
<dbReference type="InterPro" id="IPR050131">
    <property type="entry name" value="Peptidase_S8_subtilisin-like"/>
</dbReference>
<dbReference type="InterPro" id="IPR000209">
    <property type="entry name" value="Peptidase_S8/S53_dom"/>
</dbReference>
<evidence type="ECO:0000313" key="12">
    <source>
        <dbReference type="EMBL" id="GEA84523.1"/>
    </source>
</evidence>
<dbReference type="PROSITE" id="PS51892">
    <property type="entry name" value="SUBTILASE"/>
    <property type="match status" value="1"/>
</dbReference>
<evidence type="ECO:0000256" key="7">
    <source>
        <dbReference type="RuleBase" id="RU003355"/>
    </source>
</evidence>
<dbReference type="InterPro" id="IPR032109">
    <property type="entry name" value="Big_3_5"/>
</dbReference>
<dbReference type="InterPro" id="IPR023828">
    <property type="entry name" value="Peptidase_S8_Ser-AS"/>
</dbReference>
<keyword evidence="2 6" id="KW-0645">Protease</keyword>
<dbReference type="GO" id="GO:0005975">
    <property type="term" value="P:carbohydrate metabolic process"/>
    <property type="evidence" value="ECO:0007669"/>
    <property type="project" value="UniProtKB-ARBA"/>
</dbReference>
<dbReference type="Proteomes" id="UP000320461">
    <property type="component" value="Unassembled WGS sequence"/>
</dbReference>
<dbReference type="InterPro" id="IPR006311">
    <property type="entry name" value="TAT_signal"/>
</dbReference>
<dbReference type="PRINTS" id="PR00723">
    <property type="entry name" value="SUBTILISIN"/>
</dbReference>
<evidence type="ECO:0000256" key="6">
    <source>
        <dbReference type="PROSITE-ProRule" id="PRU01240"/>
    </source>
</evidence>
<dbReference type="PANTHER" id="PTHR43806">
    <property type="entry name" value="PEPTIDASE S8"/>
    <property type="match status" value="1"/>
</dbReference>
<feature type="signal peptide" evidence="9">
    <location>
        <begin position="1"/>
        <end position="28"/>
    </location>
</feature>
<evidence type="ECO:0000259" key="10">
    <source>
        <dbReference type="Pfam" id="PF00082"/>
    </source>
</evidence>
<evidence type="ECO:0000259" key="11">
    <source>
        <dbReference type="Pfam" id="PF16640"/>
    </source>
</evidence>
<reference evidence="12 13" key="1">
    <citation type="submission" date="2019-06" db="EMBL/GenBank/DDBJ databases">
        <title>Whole genome shotgun sequence of Cellulomonas gelida NBRC 3748.</title>
        <authorList>
            <person name="Hosoyama A."/>
            <person name="Uohara A."/>
            <person name="Ohji S."/>
            <person name="Ichikawa N."/>
        </authorList>
    </citation>
    <scope>NUCLEOTIDE SEQUENCE [LARGE SCALE GENOMIC DNA]</scope>
    <source>
        <strain evidence="12 13">NBRC 3748</strain>
    </source>
</reference>
<dbReference type="OrthoDB" id="9813435at2"/>
<dbReference type="GO" id="GO:0004252">
    <property type="term" value="F:serine-type endopeptidase activity"/>
    <property type="evidence" value="ECO:0007669"/>
    <property type="project" value="UniProtKB-UniRule"/>
</dbReference>
<dbReference type="PROSITE" id="PS00137">
    <property type="entry name" value="SUBTILASE_HIS"/>
    <property type="match status" value="1"/>
</dbReference>
<dbReference type="InterPro" id="IPR023827">
    <property type="entry name" value="Peptidase_S8_Asp-AS"/>
</dbReference>
<evidence type="ECO:0000256" key="4">
    <source>
        <dbReference type="ARBA" id="ARBA00022825"/>
    </source>
</evidence>
<dbReference type="Gene3D" id="2.60.40.10">
    <property type="entry name" value="Immunoglobulins"/>
    <property type="match status" value="1"/>
</dbReference>
<dbReference type="CDD" id="cd07474">
    <property type="entry name" value="Peptidases_S8_subtilisin_Vpr-like"/>
    <property type="match status" value="1"/>
</dbReference>
<organism evidence="12 13">
    <name type="scientific">Cellulomonas gelida</name>
    <dbReference type="NCBI Taxonomy" id="1712"/>
    <lineage>
        <taxon>Bacteria</taxon>
        <taxon>Bacillati</taxon>
        <taxon>Actinomycetota</taxon>
        <taxon>Actinomycetes</taxon>
        <taxon>Micrococcales</taxon>
        <taxon>Cellulomonadaceae</taxon>
        <taxon>Cellulomonas</taxon>
    </lineage>
</organism>
<accession>A0A4Y3KKV2</accession>
<dbReference type="PROSITE" id="PS00138">
    <property type="entry name" value="SUBTILASE_SER"/>
    <property type="match status" value="1"/>
</dbReference>
<feature type="region of interest" description="Disordered" evidence="8">
    <location>
        <begin position="244"/>
        <end position="273"/>
    </location>
</feature>
<feature type="active site" description="Charge relay system" evidence="5 6">
    <location>
        <position position="190"/>
    </location>
</feature>
<evidence type="ECO:0000256" key="5">
    <source>
        <dbReference type="PIRSR" id="PIRSR615500-1"/>
    </source>
</evidence>
<proteinExistence type="inferred from homology"/>
<dbReference type="InterPro" id="IPR013783">
    <property type="entry name" value="Ig-like_fold"/>
</dbReference>
<dbReference type="EMBL" id="BJLQ01000016">
    <property type="protein sequence ID" value="GEA84523.1"/>
    <property type="molecule type" value="Genomic_DNA"/>
</dbReference>
<dbReference type="Pfam" id="PF16640">
    <property type="entry name" value="Big_3_5"/>
    <property type="match status" value="1"/>
</dbReference>
<dbReference type="PROSITE" id="PS00136">
    <property type="entry name" value="SUBTILASE_ASP"/>
    <property type="match status" value="1"/>
</dbReference>
<protein>
    <submittedName>
        <fullName evidence="12">Peptidase S8</fullName>
    </submittedName>
</protein>
<feature type="active site" description="Charge relay system" evidence="5 6">
    <location>
        <position position="618"/>
    </location>
</feature>
<feature type="domain" description="Peptidase S8/S53" evidence="10">
    <location>
        <begin position="181"/>
        <end position="654"/>
    </location>
</feature>
<evidence type="ECO:0000256" key="8">
    <source>
        <dbReference type="SAM" id="MobiDB-lite"/>
    </source>
</evidence>
<gene>
    <name evidence="12" type="ORF">CGE01nite_17740</name>
</gene>
<dbReference type="PANTHER" id="PTHR43806:SF65">
    <property type="entry name" value="SERINE PROTEASE APRX"/>
    <property type="match status" value="1"/>
</dbReference>
<dbReference type="Pfam" id="PF00082">
    <property type="entry name" value="Peptidase_S8"/>
    <property type="match status" value="1"/>
</dbReference>
<comment type="similarity">
    <text evidence="1 6 7">Belongs to the peptidase S8 family.</text>
</comment>
<dbReference type="RefSeq" id="WP_141370359.1">
    <property type="nucleotide sequence ID" value="NZ_BJLQ01000016.1"/>
</dbReference>
<dbReference type="InterPro" id="IPR034213">
    <property type="entry name" value="S8_Vpr-like"/>
</dbReference>
<name>A0A4Y3KKV2_9CELL</name>
<dbReference type="PROSITE" id="PS51318">
    <property type="entry name" value="TAT"/>
    <property type="match status" value="1"/>
</dbReference>
<dbReference type="InterPro" id="IPR022398">
    <property type="entry name" value="Peptidase_S8_His-AS"/>
</dbReference>
<dbReference type="InterPro" id="IPR036852">
    <property type="entry name" value="Peptidase_S8/S53_dom_sf"/>
</dbReference>
<evidence type="ECO:0000256" key="9">
    <source>
        <dbReference type="SAM" id="SignalP"/>
    </source>
</evidence>
<feature type="active site" description="Charge relay system" evidence="5 6">
    <location>
        <position position="273"/>
    </location>
</feature>
<keyword evidence="3 6" id="KW-0378">Hydrolase</keyword>
<keyword evidence="9" id="KW-0732">Signal</keyword>